<organism evidence="1 2">
    <name type="scientific">Araneus ventricosus</name>
    <name type="common">Orbweaver spider</name>
    <name type="synonym">Epeira ventricosa</name>
    <dbReference type="NCBI Taxonomy" id="182803"/>
    <lineage>
        <taxon>Eukaryota</taxon>
        <taxon>Metazoa</taxon>
        <taxon>Ecdysozoa</taxon>
        <taxon>Arthropoda</taxon>
        <taxon>Chelicerata</taxon>
        <taxon>Arachnida</taxon>
        <taxon>Araneae</taxon>
        <taxon>Araneomorphae</taxon>
        <taxon>Entelegynae</taxon>
        <taxon>Araneoidea</taxon>
        <taxon>Araneidae</taxon>
        <taxon>Araneus</taxon>
    </lineage>
</organism>
<accession>A0A4Y2EME5</accession>
<reference evidence="1 2" key="1">
    <citation type="journal article" date="2019" name="Sci. Rep.">
        <title>Orb-weaving spider Araneus ventricosus genome elucidates the spidroin gene catalogue.</title>
        <authorList>
            <person name="Kono N."/>
            <person name="Nakamura H."/>
            <person name="Ohtoshi R."/>
            <person name="Moran D.A.P."/>
            <person name="Shinohara A."/>
            <person name="Yoshida Y."/>
            <person name="Fujiwara M."/>
            <person name="Mori M."/>
            <person name="Tomita M."/>
            <person name="Arakawa K."/>
        </authorList>
    </citation>
    <scope>NUCLEOTIDE SEQUENCE [LARGE SCALE GENOMIC DNA]</scope>
</reference>
<comment type="caution">
    <text evidence="1">The sequence shown here is derived from an EMBL/GenBank/DDBJ whole genome shotgun (WGS) entry which is preliminary data.</text>
</comment>
<keyword evidence="2" id="KW-1185">Reference proteome</keyword>
<name>A0A4Y2EME5_ARAVE</name>
<sequence length="89" mass="9992">MAPGSERVPPEDPPCMALIVGHAVSKCSPAGVEAWRGYQLRCRPCHLTTVQNDKVRPNSLRVSSELHVDVPKLNFRHFNLNEFIIWPCA</sequence>
<dbReference type="Proteomes" id="UP000499080">
    <property type="component" value="Unassembled WGS sequence"/>
</dbReference>
<protein>
    <submittedName>
        <fullName evidence="1">Uncharacterized protein</fullName>
    </submittedName>
</protein>
<proteinExistence type="predicted"/>
<evidence type="ECO:0000313" key="1">
    <source>
        <dbReference type="EMBL" id="GBM29707.1"/>
    </source>
</evidence>
<gene>
    <name evidence="1" type="ORF">AVEN_156893_1</name>
</gene>
<evidence type="ECO:0000313" key="2">
    <source>
        <dbReference type="Proteomes" id="UP000499080"/>
    </source>
</evidence>
<dbReference type="AlphaFoldDB" id="A0A4Y2EME5"/>
<dbReference type="EMBL" id="BGPR01000643">
    <property type="protein sequence ID" value="GBM29707.1"/>
    <property type="molecule type" value="Genomic_DNA"/>
</dbReference>